<evidence type="ECO:0000313" key="3">
    <source>
        <dbReference type="EMBL" id="GAU33369.1"/>
    </source>
</evidence>
<feature type="domain" description="Transposase MuDR plant" evidence="2">
    <location>
        <begin position="185"/>
        <end position="246"/>
    </location>
</feature>
<reference evidence="4" key="1">
    <citation type="journal article" date="2017" name="Front. Plant Sci.">
        <title>Climate Clever Clovers: New Paradigm to Reduce the Environmental Footprint of Ruminants by Breeding Low Methanogenic Forages Utilizing Haplotype Variation.</title>
        <authorList>
            <person name="Kaur P."/>
            <person name="Appels R."/>
            <person name="Bayer P.E."/>
            <person name="Keeble-Gagnere G."/>
            <person name="Wang J."/>
            <person name="Hirakawa H."/>
            <person name="Shirasawa K."/>
            <person name="Vercoe P."/>
            <person name="Stefanova K."/>
            <person name="Durmic Z."/>
            <person name="Nichols P."/>
            <person name="Revell C."/>
            <person name="Isobe S.N."/>
            <person name="Edwards D."/>
            <person name="Erskine W."/>
        </authorList>
    </citation>
    <scope>NUCLEOTIDE SEQUENCE [LARGE SCALE GENOMIC DNA]</scope>
    <source>
        <strain evidence="4">cv. Daliak</strain>
    </source>
</reference>
<feature type="compositionally biased region" description="Acidic residues" evidence="1">
    <location>
        <begin position="89"/>
        <end position="106"/>
    </location>
</feature>
<proteinExistence type="predicted"/>
<feature type="region of interest" description="Disordered" evidence="1">
    <location>
        <begin position="442"/>
        <end position="517"/>
    </location>
</feature>
<accession>A0A2Z6NP27</accession>
<gene>
    <name evidence="3" type="ORF">TSUD_364940</name>
</gene>
<dbReference type="Pfam" id="PF03108">
    <property type="entry name" value="DBD_Tnp_Mut"/>
    <property type="match status" value="1"/>
</dbReference>
<evidence type="ECO:0000259" key="2">
    <source>
        <dbReference type="Pfam" id="PF03108"/>
    </source>
</evidence>
<dbReference type="AlphaFoldDB" id="A0A2Z6NP27"/>
<sequence length="517" mass="57782">MMNLRGAHDEHMKMRGAPISEPNLLFNVETCAARGILCAARRYQNTPIFNLQILRGAWKLSARRAVIMNQVMTCHNIVKKRKRTSTVLEESDHDSSELDTENDESDDGTKVHYPPFVMPKKMEGYKWVKGTTFSTREEFKEAISIYVVTNNRDLSSELDTENDESDDGTKVHYPPFVMPKKMEGYKWVKGTTFSTREEFKEAISIYVVTNNRDLRFIKNDKERVRVGCKDGCPFVALLSKVPGEDTWQLRTLNDEHKCMPEYRVKRLNANWLGKKLYVVLERIQTSSLQIFVPKLMKSGELELVGLKHIRLENQLLTWWMGRLKSSIKGCMIMDMKSLDPIQIAHYKYKSNLLNKLFKEMRMDMLLDPCCLVYQTSRRNLTNNVNCQGSGCVGKGDQISVEFVNNLDIKKATCKQKNGTASGTATQTASGTATQDISASQTAFASQTGSGNATQTASASQTGSASQTKTGTASKTQTAIASKRSKTQAGTTSKPKTGIASKAQTASASKSDKPPKPN</sequence>
<feature type="region of interest" description="Disordered" evidence="1">
    <location>
        <begin position="82"/>
        <end position="112"/>
    </location>
</feature>
<evidence type="ECO:0000313" key="4">
    <source>
        <dbReference type="Proteomes" id="UP000242715"/>
    </source>
</evidence>
<keyword evidence="4" id="KW-1185">Reference proteome</keyword>
<dbReference type="Proteomes" id="UP000242715">
    <property type="component" value="Unassembled WGS sequence"/>
</dbReference>
<feature type="compositionally biased region" description="Low complexity" evidence="1">
    <location>
        <begin position="447"/>
        <end position="478"/>
    </location>
</feature>
<name>A0A2Z6NP27_TRISU</name>
<feature type="compositionally biased region" description="Low complexity" evidence="1">
    <location>
        <begin position="499"/>
        <end position="508"/>
    </location>
</feature>
<organism evidence="3 4">
    <name type="scientific">Trifolium subterraneum</name>
    <name type="common">Subterranean clover</name>
    <dbReference type="NCBI Taxonomy" id="3900"/>
    <lineage>
        <taxon>Eukaryota</taxon>
        <taxon>Viridiplantae</taxon>
        <taxon>Streptophyta</taxon>
        <taxon>Embryophyta</taxon>
        <taxon>Tracheophyta</taxon>
        <taxon>Spermatophyta</taxon>
        <taxon>Magnoliopsida</taxon>
        <taxon>eudicotyledons</taxon>
        <taxon>Gunneridae</taxon>
        <taxon>Pentapetalae</taxon>
        <taxon>rosids</taxon>
        <taxon>fabids</taxon>
        <taxon>Fabales</taxon>
        <taxon>Fabaceae</taxon>
        <taxon>Papilionoideae</taxon>
        <taxon>50 kb inversion clade</taxon>
        <taxon>NPAAA clade</taxon>
        <taxon>Hologalegina</taxon>
        <taxon>IRL clade</taxon>
        <taxon>Trifolieae</taxon>
        <taxon>Trifolium</taxon>
    </lineage>
</organism>
<dbReference type="InterPro" id="IPR004332">
    <property type="entry name" value="Transposase_MuDR"/>
</dbReference>
<dbReference type="EMBL" id="DF973523">
    <property type="protein sequence ID" value="GAU33369.1"/>
    <property type="molecule type" value="Genomic_DNA"/>
</dbReference>
<protein>
    <recommendedName>
        <fullName evidence="2">Transposase MuDR plant domain-containing protein</fullName>
    </recommendedName>
</protein>
<evidence type="ECO:0000256" key="1">
    <source>
        <dbReference type="SAM" id="MobiDB-lite"/>
    </source>
</evidence>